<accession>A0A8T0TM10</accession>
<dbReference type="PANTHER" id="PTHR36369">
    <property type="entry name" value="TRANSMEMBRANE PROTEIN"/>
    <property type="match status" value="1"/>
</dbReference>
<evidence type="ECO:0000313" key="3">
    <source>
        <dbReference type="Proteomes" id="UP000823388"/>
    </source>
</evidence>
<feature type="compositionally biased region" description="Acidic residues" evidence="1">
    <location>
        <begin position="114"/>
        <end position="131"/>
    </location>
</feature>
<gene>
    <name evidence="2" type="ORF">PVAP13_4KG096900</name>
</gene>
<sequence>MDLLEHPLEAVAFRLYSLPDASAATGAAAWTCRAAVLAAAAAAGLWRLRAPAPTAASTAAAKPLQLDPCPEAEAPTAPRTAPSERWSAPPAAPSPKERYTAYYRDACRVGCCDEDRDDDGDDREDDAEEHDDCGGGGAYRTPSETTTGPFGWEAEVVRSLPLCPPAPEVGLGPGPGRRYSSPTALGGSVVQLWDQVAGGGLTPTASPRRRGRAVVATAPGF</sequence>
<dbReference type="Proteomes" id="UP000823388">
    <property type="component" value="Chromosome 4K"/>
</dbReference>
<dbReference type="PANTHER" id="PTHR36369:SF3">
    <property type="entry name" value="OS06G0196200 PROTEIN"/>
    <property type="match status" value="1"/>
</dbReference>
<evidence type="ECO:0000313" key="2">
    <source>
        <dbReference type="EMBL" id="KAG2610105.1"/>
    </source>
</evidence>
<evidence type="ECO:0000256" key="1">
    <source>
        <dbReference type="SAM" id="MobiDB-lite"/>
    </source>
</evidence>
<dbReference type="AlphaFoldDB" id="A0A8T0TM10"/>
<comment type="caution">
    <text evidence="2">The sequence shown here is derived from an EMBL/GenBank/DDBJ whole genome shotgun (WGS) entry which is preliminary data.</text>
</comment>
<organism evidence="2 3">
    <name type="scientific">Panicum virgatum</name>
    <name type="common">Blackwell switchgrass</name>
    <dbReference type="NCBI Taxonomy" id="38727"/>
    <lineage>
        <taxon>Eukaryota</taxon>
        <taxon>Viridiplantae</taxon>
        <taxon>Streptophyta</taxon>
        <taxon>Embryophyta</taxon>
        <taxon>Tracheophyta</taxon>
        <taxon>Spermatophyta</taxon>
        <taxon>Magnoliopsida</taxon>
        <taxon>Liliopsida</taxon>
        <taxon>Poales</taxon>
        <taxon>Poaceae</taxon>
        <taxon>PACMAD clade</taxon>
        <taxon>Panicoideae</taxon>
        <taxon>Panicodae</taxon>
        <taxon>Paniceae</taxon>
        <taxon>Panicinae</taxon>
        <taxon>Panicum</taxon>
        <taxon>Panicum sect. Hiantes</taxon>
    </lineage>
</organism>
<dbReference type="EMBL" id="CM029043">
    <property type="protein sequence ID" value="KAG2610105.1"/>
    <property type="molecule type" value="Genomic_DNA"/>
</dbReference>
<protein>
    <submittedName>
        <fullName evidence="2">Uncharacterized protein</fullName>
    </submittedName>
</protein>
<keyword evidence="3" id="KW-1185">Reference proteome</keyword>
<feature type="region of interest" description="Disordered" evidence="1">
    <location>
        <begin position="199"/>
        <end position="221"/>
    </location>
</feature>
<feature type="compositionally biased region" description="Low complexity" evidence="1">
    <location>
        <begin position="71"/>
        <end position="81"/>
    </location>
</feature>
<feature type="region of interest" description="Disordered" evidence="1">
    <location>
        <begin position="59"/>
        <end position="96"/>
    </location>
</feature>
<proteinExistence type="predicted"/>
<dbReference type="OrthoDB" id="679213at2759"/>
<feature type="region of interest" description="Disordered" evidence="1">
    <location>
        <begin position="114"/>
        <end position="148"/>
    </location>
</feature>
<name>A0A8T0TM10_PANVG</name>
<reference evidence="2" key="1">
    <citation type="submission" date="2020-05" db="EMBL/GenBank/DDBJ databases">
        <title>WGS assembly of Panicum virgatum.</title>
        <authorList>
            <person name="Lovell J.T."/>
            <person name="Jenkins J."/>
            <person name="Shu S."/>
            <person name="Juenger T.E."/>
            <person name="Schmutz J."/>
        </authorList>
    </citation>
    <scope>NUCLEOTIDE SEQUENCE</scope>
    <source>
        <strain evidence="2">AP13</strain>
    </source>
</reference>